<dbReference type="GO" id="GO:0004534">
    <property type="term" value="F:5'-3' RNA exonuclease activity"/>
    <property type="evidence" value="ECO:0007669"/>
    <property type="project" value="TreeGrafter"/>
</dbReference>
<dbReference type="STRING" id="907348.TresaDRAFT_2327"/>
<dbReference type="SUPFAM" id="SSF89550">
    <property type="entry name" value="PHP domain-like"/>
    <property type="match status" value="1"/>
</dbReference>
<keyword evidence="2" id="KW-1185">Reference proteome</keyword>
<gene>
    <name evidence="1" type="ORF">TresaDRAFT_2327</name>
</gene>
<dbReference type="Gene3D" id="3.20.20.140">
    <property type="entry name" value="Metal-dependent hydrolases"/>
    <property type="match status" value="1"/>
</dbReference>
<name>H7EHW1_9SPIR</name>
<dbReference type="RefSeq" id="WP_002702357.1">
    <property type="nucleotide sequence ID" value="NZ_AGRW01000031.1"/>
</dbReference>
<sequence>MSGKGKLFKYETHLHTAEASACAVSRGAEYVPVYKKLGYDGIFVTDHFFGGNTTVPRALDWEERIRLYARGYENARAEAERLNGDDGGNFKVFFGIEQTFQGDDYLIYGLSKEFLIAHPEIEGMTHAELFRTVDGAGGLMIQAHPFRLRHYNEAIHLHPREVHGAEVYNAGNRESENALAEFYAAEYGFIETSGSDIHSADFAAEEKTAGKMRVGGVAFGTPVLSGEDFIARVKKREHALIK</sequence>
<comment type="caution">
    <text evidence="1">The sequence shown here is derived from an EMBL/GenBank/DDBJ whole genome shotgun (WGS) entry which is preliminary data.</text>
</comment>
<accession>H7EHW1</accession>
<dbReference type="PANTHER" id="PTHR42924:SF3">
    <property type="entry name" value="POLYMERASE_HISTIDINOL PHOSPHATASE N-TERMINAL DOMAIN-CONTAINING PROTEIN"/>
    <property type="match status" value="1"/>
</dbReference>
<evidence type="ECO:0000313" key="1">
    <source>
        <dbReference type="EMBL" id="EIC02804.1"/>
    </source>
</evidence>
<protein>
    <submittedName>
        <fullName evidence="1">PHP domain protein</fullName>
    </submittedName>
</protein>
<dbReference type="OrthoDB" id="9777619at2"/>
<evidence type="ECO:0000313" key="2">
    <source>
        <dbReference type="Proteomes" id="UP000003571"/>
    </source>
</evidence>
<dbReference type="eggNOG" id="COG0613">
    <property type="taxonomic scope" value="Bacteria"/>
</dbReference>
<dbReference type="PATRIC" id="fig|907348.3.peg.390"/>
<dbReference type="EMBL" id="AGRW01000031">
    <property type="protein sequence ID" value="EIC02804.1"/>
    <property type="molecule type" value="Genomic_DNA"/>
</dbReference>
<dbReference type="CDD" id="cd07432">
    <property type="entry name" value="PHP_HisPPase"/>
    <property type="match status" value="1"/>
</dbReference>
<dbReference type="AlphaFoldDB" id="H7EHW1"/>
<dbReference type="Proteomes" id="UP000003571">
    <property type="component" value="Unassembled WGS sequence"/>
</dbReference>
<organism evidence="1 2">
    <name type="scientific">Treponema saccharophilum DSM 2985</name>
    <dbReference type="NCBI Taxonomy" id="907348"/>
    <lineage>
        <taxon>Bacteria</taxon>
        <taxon>Pseudomonadati</taxon>
        <taxon>Spirochaetota</taxon>
        <taxon>Spirochaetia</taxon>
        <taxon>Spirochaetales</taxon>
        <taxon>Treponemataceae</taxon>
        <taxon>Treponema</taxon>
    </lineage>
</organism>
<reference evidence="1 2" key="1">
    <citation type="submission" date="2011-09" db="EMBL/GenBank/DDBJ databases">
        <title>The draft genome of Treponema saccharophilum DSM 2985.</title>
        <authorList>
            <consortium name="US DOE Joint Genome Institute (JGI-PGF)"/>
            <person name="Lucas S."/>
            <person name="Copeland A."/>
            <person name="Lapidus A."/>
            <person name="Glavina del Rio T."/>
            <person name="Dalin E."/>
            <person name="Tice H."/>
            <person name="Bruce D."/>
            <person name="Goodwin L."/>
            <person name="Pitluck S."/>
            <person name="Peters L."/>
            <person name="Kyrpides N."/>
            <person name="Mavromatis K."/>
            <person name="Ivanova N."/>
            <person name="Markowitz V."/>
            <person name="Cheng J.-F."/>
            <person name="Hugenholtz P."/>
            <person name="Woyke T."/>
            <person name="Wu D."/>
            <person name="Gronow S."/>
            <person name="Wellnitz S."/>
            <person name="Brambilla E."/>
            <person name="Klenk H.-P."/>
            <person name="Eisen J.A."/>
        </authorList>
    </citation>
    <scope>NUCLEOTIDE SEQUENCE [LARGE SCALE GENOMIC DNA]</scope>
    <source>
        <strain evidence="1 2">DSM 2985</strain>
    </source>
</reference>
<dbReference type="InterPro" id="IPR052018">
    <property type="entry name" value="PHP_domain"/>
</dbReference>
<proteinExistence type="predicted"/>
<dbReference type="InterPro" id="IPR016195">
    <property type="entry name" value="Pol/histidinol_Pase-like"/>
</dbReference>
<dbReference type="GO" id="GO:0035312">
    <property type="term" value="F:5'-3' DNA exonuclease activity"/>
    <property type="evidence" value="ECO:0007669"/>
    <property type="project" value="TreeGrafter"/>
</dbReference>
<dbReference type="PANTHER" id="PTHR42924">
    <property type="entry name" value="EXONUCLEASE"/>
    <property type="match status" value="1"/>
</dbReference>